<name>A0A1Y1UBM2_9TREE</name>
<evidence type="ECO:0000313" key="3">
    <source>
        <dbReference type="EMBL" id="ORX35392.1"/>
    </source>
</evidence>
<dbReference type="GO" id="GO:0000981">
    <property type="term" value="F:DNA-binding transcription factor activity, RNA polymerase II-specific"/>
    <property type="evidence" value="ECO:0007669"/>
    <property type="project" value="InterPro"/>
</dbReference>
<comment type="caution">
    <text evidence="3">The sequence shown here is derived from an EMBL/GenBank/DDBJ whole genome shotgun (WGS) entry which is preliminary data.</text>
</comment>
<accession>A0A1Y1UBM2</accession>
<dbReference type="Proteomes" id="UP000193218">
    <property type="component" value="Unassembled WGS sequence"/>
</dbReference>
<dbReference type="GeneID" id="33561097"/>
<feature type="compositionally biased region" description="Polar residues" evidence="1">
    <location>
        <begin position="35"/>
        <end position="61"/>
    </location>
</feature>
<organism evidence="3 4">
    <name type="scientific">Kockovaella imperatae</name>
    <dbReference type="NCBI Taxonomy" id="4999"/>
    <lineage>
        <taxon>Eukaryota</taxon>
        <taxon>Fungi</taxon>
        <taxon>Dikarya</taxon>
        <taxon>Basidiomycota</taxon>
        <taxon>Agaricomycotina</taxon>
        <taxon>Tremellomycetes</taxon>
        <taxon>Tremellales</taxon>
        <taxon>Cuniculitremaceae</taxon>
        <taxon>Kockovaella</taxon>
    </lineage>
</organism>
<dbReference type="InterPro" id="IPR001138">
    <property type="entry name" value="Zn2Cys6_DnaBD"/>
</dbReference>
<dbReference type="SUPFAM" id="SSF57701">
    <property type="entry name" value="Zn2/Cys6 DNA-binding domain"/>
    <property type="match status" value="1"/>
</dbReference>
<dbReference type="STRING" id="4999.A0A1Y1UBM2"/>
<dbReference type="CDD" id="cd00067">
    <property type="entry name" value="GAL4"/>
    <property type="match status" value="1"/>
</dbReference>
<dbReference type="Pfam" id="PF00172">
    <property type="entry name" value="Zn_clus"/>
    <property type="match status" value="1"/>
</dbReference>
<gene>
    <name evidence="3" type="ORF">BD324DRAFT_94682</name>
</gene>
<dbReference type="PANTHER" id="PTHR31644:SF1">
    <property type="entry name" value="ZN(II)2CYS6 TRANSCRIPTION FACTOR (EUROFUNG)"/>
    <property type="match status" value="1"/>
</dbReference>
<dbReference type="PROSITE" id="PS50048">
    <property type="entry name" value="ZN2_CY6_FUNGAL_2"/>
    <property type="match status" value="1"/>
</dbReference>
<evidence type="ECO:0000259" key="2">
    <source>
        <dbReference type="PROSITE" id="PS50048"/>
    </source>
</evidence>
<evidence type="ECO:0000256" key="1">
    <source>
        <dbReference type="SAM" id="MobiDB-lite"/>
    </source>
</evidence>
<dbReference type="InterPro" id="IPR052780">
    <property type="entry name" value="AAA_Catabolism_Regulators"/>
</dbReference>
<dbReference type="AlphaFoldDB" id="A0A1Y1UBM2"/>
<evidence type="ECO:0000313" key="4">
    <source>
        <dbReference type="Proteomes" id="UP000193218"/>
    </source>
</evidence>
<proteinExistence type="predicted"/>
<dbReference type="InterPro" id="IPR036864">
    <property type="entry name" value="Zn2-C6_fun-type_DNA-bd_sf"/>
</dbReference>
<dbReference type="GO" id="GO:0005634">
    <property type="term" value="C:nucleus"/>
    <property type="evidence" value="ECO:0007669"/>
    <property type="project" value="TreeGrafter"/>
</dbReference>
<sequence length="822" mass="91675">MNYQSFLATSSPFDEFRINRPSAVRSSPEFHESANAWSLPTHNPSFHQNSSQEGDGTQDTPGQKRKAATGTKRGYRACVHCRMRKAKCDLGDTDAPSKPPCSRCKREMRNCVFLPTKRRKHRSGSEDDYVQIYPAHSETAFRAPISDNERIDSTSPGSFNHVNISVTHASAFEYEDRAKSVPPHSRMFPVMAYHDMFGACGADCKSPIHRQLNHFPKDNNNVYAQQQEQGAIPIPLSTLSPALVCQEKVQNQADRILASDLANETDALELLVTAVSKDSKNGSEEGRSGRSVSLDDYILVKQGLLSSDELVQLVQTYFQQYHWCLPIVQTRRIPKSDADIAQLSAEEPFLVSALVLVASRHHPQLRTIHDKVWPVARQSLADYTLYGLSASIGLVEGILILAEFLPRQTAPSEQSALILGKAAKSPSLLDGDESRRFWALVGLALRAAYALGLDTIAMDIPKDRSAWKERARGVWTWCYLFDRTIDDLRTGLAFWARAPQISFIGFSHSSQTGETAARFNFPTMTSVDGTNDDACFVQSHMELTEIMTAAHDMLYPTKGRTSRLMRQGTYIKFVDQFIHSLDLFRKTWSQVKFKDPRLQAMRGCLYHFARLYVTSFCFQAHCQRAHNRAAVEKPGILQLFPTGAAASPDAVHIFESIEAADKILKICLELGNLGVLQYLPNRFLINFVYAGVFALKAAHSGAMDPKGLAETRRTIERMCSALFTCCPTGDHPATRYGNKLRILAKQFDEPESPIETPQESSANPMVTLMSTIPPTKEIKAENPVPPVADSLFDFGSDGTSFNFEAFFDDYTLLGENSGFSFM</sequence>
<feature type="region of interest" description="Disordered" evidence="1">
    <location>
        <begin position="24"/>
        <end position="71"/>
    </location>
</feature>
<dbReference type="PANTHER" id="PTHR31644">
    <property type="entry name" value="TRANSCRIPTIONAL ACTIVATOR ARO80-RELATED"/>
    <property type="match status" value="1"/>
</dbReference>
<protein>
    <recommendedName>
        <fullName evidence="2">Zn(2)-C6 fungal-type domain-containing protein</fullName>
    </recommendedName>
</protein>
<dbReference type="OrthoDB" id="39175at2759"/>
<dbReference type="SMART" id="SM00066">
    <property type="entry name" value="GAL4"/>
    <property type="match status" value="1"/>
</dbReference>
<dbReference type="InParanoid" id="A0A1Y1UBM2"/>
<dbReference type="GO" id="GO:0008270">
    <property type="term" value="F:zinc ion binding"/>
    <property type="evidence" value="ECO:0007669"/>
    <property type="project" value="InterPro"/>
</dbReference>
<feature type="domain" description="Zn(2)-C6 fungal-type" evidence="2">
    <location>
        <begin position="77"/>
        <end position="113"/>
    </location>
</feature>
<reference evidence="3 4" key="1">
    <citation type="submission" date="2017-03" db="EMBL/GenBank/DDBJ databases">
        <title>Widespread Adenine N6-methylation of Active Genes in Fungi.</title>
        <authorList>
            <consortium name="DOE Joint Genome Institute"/>
            <person name="Mondo S.J."/>
            <person name="Dannebaum R.O."/>
            <person name="Kuo R.C."/>
            <person name="Louie K.B."/>
            <person name="Bewick A.J."/>
            <person name="Labutti K."/>
            <person name="Haridas S."/>
            <person name="Kuo A."/>
            <person name="Salamov A."/>
            <person name="Ahrendt S.R."/>
            <person name="Lau R."/>
            <person name="Bowen B.P."/>
            <person name="Lipzen A."/>
            <person name="Sullivan W."/>
            <person name="Andreopoulos W.B."/>
            <person name="Clum A."/>
            <person name="Lindquist E."/>
            <person name="Daum C."/>
            <person name="Northen T.R."/>
            <person name="Ramamoorthy G."/>
            <person name="Schmitz R.J."/>
            <person name="Gryganskyi A."/>
            <person name="Culley D."/>
            <person name="Magnuson J."/>
            <person name="James T.Y."/>
            <person name="O'Malley M.A."/>
            <person name="Stajich J.E."/>
            <person name="Spatafora J.W."/>
            <person name="Visel A."/>
            <person name="Grigoriev I.V."/>
        </authorList>
    </citation>
    <scope>NUCLEOTIDE SEQUENCE [LARGE SCALE GENOMIC DNA]</scope>
    <source>
        <strain evidence="3 4">NRRL Y-17943</strain>
    </source>
</reference>
<dbReference type="CDD" id="cd12148">
    <property type="entry name" value="fungal_TF_MHR"/>
    <property type="match status" value="1"/>
</dbReference>
<keyword evidence="4" id="KW-1185">Reference proteome</keyword>
<dbReference type="EMBL" id="NBSH01000011">
    <property type="protein sequence ID" value="ORX35392.1"/>
    <property type="molecule type" value="Genomic_DNA"/>
</dbReference>
<dbReference type="Gene3D" id="4.10.240.10">
    <property type="entry name" value="Zn(2)-C6 fungal-type DNA-binding domain"/>
    <property type="match status" value="1"/>
</dbReference>
<dbReference type="RefSeq" id="XP_021869582.1">
    <property type="nucleotide sequence ID" value="XM_022019288.1"/>
</dbReference>
<dbReference type="PROSITE" id="PS00463">
    <property type="entry name" value="ZN2_CY6_FUNGAL_1"/>
    <property type="match status" value="1"/>
</dbReference>